<dbReference type="Proteomes" id="UP001383192">
    <property type="component" value="Unassembled WGS sequence"/>
</dbReference>
<dbReference type="InterPro" id="IPR032675">
    <property type="entry name" value="LRR_dom_sf"/>
</dbReference>
<evidence type="ECO:0008006" key="3">
    <source>
        <dbReference type="Google" id="ProtNLM"/>
    </source>
</evidence>
<evidence type="ECO:0000313" key="1">
    <source>
        <dbReference type="EMBL" id="KAK7039114.1"/>
    </source>
</evidence>
<protein>
    <recommendedName>
        <fullName evidence="3">F-box domain-containing protein</fullName>
    </recommendedName>
</protein>
<organism evidence="1 2">
    <name type="scientific">Paramarasmius palmivorus</name>
    <dbReference type="NCBI Taxonomy" id="297713"/>
    <lineage>
        <taxon>Eukaryota</taxon>
        <taxon>Fungi</taxon>
        <taxon>Dikarya</taxon>
        <taxon>Basidiomycota</taxon>
        <taxon>Agaricomycotina</taxon>
        <taxon>Agaricomycetes</taxon>
        <taxon>Agaricomycetidae</taxon>
        <taxon>Agaricales</taxon>
        <taxon>Marasmiineae</taxon>
        <taxon>Marasmiaceae</taxon>
        <taxon>Paramarasmius</taxon>
    </lineage>
</organism>
<name>A0AAW0CL36_9AGAR</name>
<sequence length="489" mass="54642">MQLSDSEANHLLRSGYRLSESQAQAYRTHLASTTKKCPERSLYQALLSPIRRLPPELLSRIFVLTDSTAVVAPRKCESEAMVIASVCAYWHTISMHTSEMWGNILLKITSGVYPRDILTFFELHLERARLFTVALGLEGCEDIEEWRSYFQNAVKNMVGPSTTQERLLKVMMQHADRIQSFCIGCSGSVDDVLTEELLLPFLNHYVPHFRSLENLEFIIFTLRPVAHLLDPFSSFSGLKRIHLSHIDVPDDLALATLFPFENLTSLEVSWTSTAVAAMLLQRCPNLTTASFGIACLPSSQSKDTLVLQHLQSLTISLDDDEWSPEILGLSIFIASLKLSSLRQFTLLGVEDPSDNHPFPKSFIPSITHLLTNVEVFHIERVDVDLASLLAGMLRLRELVIGGTGETISVGFLRKVKRLKAMRLLLSGDLWTKEHTNALAESGIQSLYIELNSEKVDLDVSAFGGIPAARVVQKQSNGEMKVLMGYDIVV</sequence>
<dbReference type="AlphaFoldDB" id="A0AAW0CL36"/>
<reference evidence="1 2" key="1">
    <citation type="submission" date="2024-01" db="EMBL/GenBank/DDBJ databases">
        <title>A draft genome for a cacao thread blight-causing isolate of Paramarasmius palmivorus.</title>
        <authorList>
            <person name="Baruah I.K."/>
            <person name="Bukari Y."/>
            <person name="Amoako-Attah I."/>
            <person name="Meinhardt L.W."/>
            <person name="Bailey B.A."/>
            <person name="Cohen S.P."/>
        </authorList>
    </citation>
    <scope>NUCLEOTIDE SEQUENCE [LARGE SCALE GENOMIC DNA]</scope>
    <source>
        <strain evidence="1 2">GH-12</strain>
    </source>
</reference>
<dbReference type="SUPFAM" id="SSF52058">
    <property type="entry name" value="L domain-like"/>
    <property type="match status" value="1"/>
</dbReference>
<dbReference type="Gene3D" id="3.80.10.10">
    <property type="entry name" value="Ribonuclease Inhibitor"/>
    <property type="match status" value="1"/>
</dbReference>
<accession>A0AAW0CL36</accession>
<proteinExistence type="predicted"/>
<comment type="caution">
    <text evidence="1">The sequence shown here is derived from an EMBL/GenBank/DDBJ whole genome shotgun (WGS) entry which is preliminary data.</text>
</comment>
<gene>
    <name evidence="1" type="ORF">VNI00_010299</name>
</gene>
<evidence type="ECO:0000313" key="2">
    <source>
        <dbReference type="Proteomes" id="UP001383192"/>
    </source>
</evidence>
<dbReference type="EMBL" id="JAYKXP010000040">
    <property type="protein sequence ID" value="KAK7039114.1"/>
    <property type="molecule type" value="Genomic_DNA"/>
</dbReference>
<keyword evidence="2" id="KW-1185">Reference proteome</keyword>